<proteinExistence type="predicted"/>
<feature type="region of interest" description="Disordered" evidence="1">
    <location>
        <begin position="8"/>
        <end position="27"/>
    </location>
</feature>
<reference evidence="2" key="1">
    <citation type="submission" date="2020-09" db="EMBL/GenBank/DDBJ databases">
        <title>Genome-Enabled Discovery of Anthraquinone Biosynthesis in Senna tora.</title>
        <authorList>
            <person name="Kang S.-H."/>
            <person name="Pandey R.P."/>
            <person name="Lee C.-M."/>
            <person name="Sim J.-S."/>
            <person name="Jeong J.-T."/>
            <person name="Choi B.-S."/>
            <person name="Jung M."/>
            <person name="Ginzburg D."/>
            <person name="Zhao K."/>
            <person name="Won S.Y."/>
            <person name="Oh T.-J."/>
            <person name="Yu Y."/>
            <person name="Kim N.-H."/>
            <person name="Lee O.R."/>
            <person name="Lee T.-H."/>
            <person name="Bashyal P."/>
            <person name="Kim T.-S."/>
            <person name="Lee W.-H."/>
            <person name="Kawkins C."/>
            <person name="Kim C.-K."/>
            <person name="Kim J.S."/>
            <person name="Ahn B.O."/>
            <person name="Rhee S.Y."/>
            <person name="Sohng J.K."/>
        </authorList>
    </citation>
    <scope>NUCLEOTIDE SEQUENCE</scope>
    <source>
        <tissue evidence="2">Leaf</tissue>
    </source>
</reference>
<comment type="caution">
    <text evidence="2">The sequence shown here is derived from an EMBL/GenBank/DDBJ whole genome shotgun (WGS) entry which is preliminary data.</text>
</comment>
<name>A0A834X5S1_9FABA</name>
<keyword evidence="3" id="KW-1185">Reference proteome</keyword>
<accession>A0A834X5S1</accession>
<evidence type="ECO:0000313" key="3">
    <source>
        <dbReference type="Proteomes" id="UP000634136"/>
    </source>
</evidence>
<evidence type="ECO:0000256" key="1">
    <source>
        <dbReference type="SAM" id="MobiDB-lite"/>
    </source>
</evidence>
<evidence type="ECO:0000313" key="2">
    <source>
        <dbReference type="EMBL" id="KAF7838324.1"/>
    </source>
</evidence>
<sequence>MGTCIWYVLRQPGKNGHRKNKTDPEQD</sequence>
<protein>
    <submittedName>
        <fullName evidence="2">Uncharacterized protein</fullName>
    </submittedName>
</protein>
<dbReference type="AlphaFoldDB" id="A0A834X5S1"/>
<dbReference type="Proteomes" id="UP000634136">
    <property type="component" value="Unassembled WGS sequence"/>
</dbReference>
<gene>
    <name evidence="2" type="ORF">G2W53_006806</name>
</gene>
<organism evidence="2 3">
    <name type="scientific">Senna tora</name>
    <dbReference type="NCBI Taxonomy" id="362788"/>
    <lineage>
        <taxon>Eukaryota</taxon>
        <taxon>Viridiplantae</taxon>
        <taxon>Streptophyta</taxon>
        <taxon>Embryophyta</taxon>
        <taxon>Tracheophyta</taxon>
        <taxon>Spermatophyta</taxon>
        <taxon>Magnoliopsida</taxon>
        <taxon>eudicotyledons</taxon>
        <taxon>Gunneridae</taxon>
        <taxon>Pentapetalae</taxon>
        <taxon>rosids</taxon>
        <taxon>fabids</taxon>
        <taxon>Fabales</taxon>
        <taxon>Fabaceae</taxon>
        <taxon>Caesalpinioideae</taxon>
        <taxon>Cassia clade</taxon>
        <taxon>Senna</taxon>
    </lineage>
</organism>
<dbReference type="EMBL" id="JAAIUW010000003">
    <property type="protein sequence ID" value="KAF7838324.1"/>
    <property type="molecule type" value="Genomic_DNA"/>
</dbReference>